<dbReference type="OrthoDB" id="9792987at2"/>
<protein>
    <recommendedName>
        <fullName evidence="1">Thioredoxin domain-containing protein</fullName>
    </recommendedName>
</protein>
<proteinExistence type="predicted"/>
<evidence type="ECO:0000259" key="1">
    <source>
        <dbReference type="PROSITE" id="PS51352"/>
    </source>
</evidence>
<dbReference type="Pfam" id="PF20207">
    <property type="entry name" value="DUF6568"/>
    <property type="match status" value="1"/>
</dbReference>
<reference evidence="2 3" key="1">
    <citation type="submission" date="2014-12" db="EMBL/GenBank/DDBJ databases">
        <title>Draft genome sequences of 29 type strains of Enterococci.</title>
        <authorList>
            <person name="Zhong Z."/>
            <person name="Sun Z."/>
            <person name="Liu W."/>
            <person name="Zhang W."/>
            <person name="Zhang H."/>
        </authorList>
    </citation>
    <scope>NUCLEOTIDE SEQUENCE [LARGE SCALE GENOMIC DNA]</scope>
    <source>
        <strain evidence="2 3">DSM 15687</strain>
    </source>
</reference>
<dbReference type="RefSeq" id="WP_071854526.1">
    <property type="nucleotide sequence ID" value="NZ_JBCLRY010000006.1"/>
</dbReference>
<dbReference type="PROSITE" id="PS51352">
    <property type="entry name" value="THIOREDOXIN_2"/>
    <property type="match status" value="1"/>
</dbReference>
<dbReference type="InterPro" id="IPR046698">
    <property type="entry name" value="PedC-like"/>
</dbReference>
<keyword evidence="3" id="KW-1185">Reference proteome</keyword>
<evidence type="ECO:0000313" key="3">
    <source>
        <dbReference type="Proteomes" id="UP000182152"/>
    </source>
</evidence>
<sequence>MTKKKKRTRILVVGIFIAIFGSFLAFKILSPSEPLVVIGNTQMETILSSKEEKKVFVYIGRPTCPECQKFEPILKETLKGEYKTIYYYNTDVARKDNEESLESLAFELGVKVVPTMIKISNGKVVSKLEGIKNQKAILEFLN</sequence>
<name>A0A1L8WRT1_9ENTE</name>
<organism evidence="2 3">
    <name type="scientific">Enterococcus ratti</name>
    <dbReference type="NCBI Taxonomy" id="150033"/>
    <lineage>
        <taxon>Bacteria</taxon>
        <taxon>Bacillati</taxon>
        <taxon>Bacillota</taxon>
        <taxon>Bacilli</taxon>
        <taxon>Lactobacillales</taxon>
        <taxon>Enterococcaceae</taxon>
        <taxon>Enterococcus</taxon>
    </lineage>
</organism>
<dbReference type="InterPro" id="IPR013766">
    <property type="entry name" value="Thioredoxin_domain"/>
</dbReference>
<evidence type="ECO:0000313" key="2">
    <source>
        <dbReference type="EMBL" id="OJG83693.1"/>
    </source>
</evidence>
<comment type="caution">
    <text evidence="2">The sequence shown here is derived from an EMBL/GenBank/DDBJ whole genome shotgun (WGS) entry which is preliminary data.</text>
</comment>
<dbReference type="AlphaFoldDB" id="A0A1L8WRT1"/>
<accession>A0A1L8WRT1</accession>
<dbReference type="EMBL" id="JXLB01000002">
    <property type="protein sequence ID" value="OJG83693.1"/>
    <property type="molecule type" value="Genomic_DNA"/>
</dbReference>
<dbReference type="Proteomes" id="UP000182152">
    <property type="component" value="Unassembled WGS sequence"/>
</dbReference>
<gene>
    <name evidence="2" type="ORF">RV14_GL000927</name>
</gene>
<feature type="domain" description="Thioredoxin" evidence="1">
    <location>
        <begin position="24"/>
        <end position="142"/>
    </location>
</feature>
<dbReference type="Gene3D" id="3.40.30.10">
    <property type="entry name" value="Glutaredoxin"/>
    <property type="match status" value="1"/>
</dbReference>
<dbReference type="InterPro" id="IPR036249">
    <property type="entry name" value="Thioredoxin-like_sf"/>
</dbReference>
<dbReference type="STRING" id="150033.RV14_GL000927"/>
<dbReference type="CDD" id="cd02947">
    <property type="entry name" value="TRX_family"/>
    <property type="match status" value="1"/>
</dbReference>
<dbReference type="SUPFAM" id="SSF52833">
    <property type="entry name" value="Thioredoxin-like"/>
    <property type="match status" value="1"/>
</dbReference>